<evidence type="ECO:0000256" key="1">
    <source>
        <dbReference type="SAM" id="MobiDB-lite"/>
    </source>
</evidence>
<dbReference type="Pfam" id="PF13529">
    <property type="entry name" value="Peptidase_C39_2"/>
    <property type="match status" value="1"/>
</dbReference>
<dbReference type="Proteomes" id="UP000295060">
    <property type="component" value="Unassembled WGS sequence"/>
</dbReference>
<feature type="chain" id="PRO_5045385150" evidence="2">
    <location>
        <begin position="27"/>
        <end position="422"/>
    </location>
</feature>
<dbReference type="InterPro" id="IPR039564">
    <property type="entry name" value="Peptidase_C39-like"/>
</dbReference>
<keyword evidence="2" id="KW-0732">Signal</keyword>
<gene>
    <name evidence="4" type="ORF">EV137_6797</name>
</gene>
<keyword evidence="5" id="KW-1185">Reference proteome</keyword>
<accession>A0ABY2F6U1</accession>
<feature type="compositionally biased region" description="Pro residues" evidence="1">
    <location>
        <begin position="35"/>
        <end position="46"/>
    </location>
</feature>
<feature type="compositionally biased region" description="Polar residues" evidence="1">
    <location>
        <begin position="60"/>
        <end position="80"/>
    </location>
</feature>
<evidence type="ECO:0000313" key="5">
    <source>
        <dbReference type="Proteomes" id="UP000295060"/>
    </source>
</evidence>
<evidence type="ECO:0000313" key="4">
    <source>
        <dbReference type="EMBL" id="TDW83994.1"/>
    </source>
</evidence>
<feature type="signal peptide" evidence="2">
    <location>
        <begin position="1"/>
        <end position="26"/>
    </location>
</feature>
<feature type="domain" description="Peptidase C39-like" evidence="3">
    <location>
        <begin position="254"/>
        <end position="376"/>
    </location>
</feature>
<comment type="caution">
    <text evidence="4">The sequence shown here is derived from an EMBL/GenBank/DDBJ whole genome shotgun (WGS) entry which is preliminary data.</text>
</comment>
<feature type="compositionally biased region" description="Low complexity" evidence="1">
    <location>
        <begin position="218"/>
        <end position="228"/>
    </location>
</feature>
<sequence length="422" mass="45091">MLTAARGATLILLGALLAQAPLTAQAYEPREPAGPAAPPPTAPPTTAPTSGGPREAPARSWSQVVKQVTESSPGDVQLRSADTSAQAASMLRCFKLDTENYCLGLGFVSQVPTGAQRHALMAEPNLRASDDVSAEQDIPTGDLTPAAFVAQRAAMPKSRRVTAELDEMQAAWNGREKARELRELAESDTPPPNPEPTPASTPDSTPEPTPTVEPTPVPTRTAPTVGPSTPVPSTPVAPVAAPASAYIMKGFQTSQEKGYWCGPATFQSIDWADDNQKDTQASWAKDLGSTSSGTAISAMVKQTNLKTAWPKTAGTYIVQNVANWNAQTFFTVHQKHLGVYKAPVIEHVQLLKRYFPYLAFNHSGHYQVGRGYDKAKGTIAIFEVFNERRFNSRGNVTDGPKNIPASALFNATLANSFKNIGL</sequence>
<proteinExistence type="predicted"/>
<feature type="region of interest" description="Disordered" evidence="1">
    <location>
        <begin position="29"/>
        <end position="80"/>
    </location>
</feature>
<reference evidence="4 5" key="1">
    <citation type="submission" date="2019-03" db="EMBL/GenBank/DDBJ databases">
        <title>Genomic Encyclopedia of Type Strains, Phase III (KMG-III): the genomes of soil and plant-associated and newly described type strains.</title>
        <authorList>
            <person name="Whitman W."/>
        </authorList>
    </citation>
    <scope>NUCLEOTIDE SEQUENCE [LARGE SCALE GENOMIC DNA]</scope>
    <source>
        <strain evidence="4 5">VKMAc-2574</strain>
    </source>
</reference>
<evidence type="ECO:0000256" key="2">
    <source>
        <dbReference type="SAM" id="SignalP"/>
    </source>
</evidence>
<name>A0ABY2F6U1_9ACTN</name>
<organism evidence="4 5">
    <name type="scientific">Kribbella pratensis</name>
    <dbReference type="NCBI Taxonomy" id="2512112"/>
    <lineage>
        <taxon>Bacteria</taxon>
        <taxon>Bacillati</taxon>
        <taxon>Actinomycetota</taxon>
        <taxon>Actinomycetes</taxon>
        <taxon>Propionibacteriales</taxon>
        <taxon>Kribbellaceae</taxon>
        <taxon>Kribbella</taxon>
    </lineage>
</organism>
<feature type="compositionally biased region" description="Pro residues" evidence="1">
    <location>
        <begin position="189"/>
        <end position="217"/>
    </location>
</feature>
<evidence type="ECO:0000259" key="3">
    <source>
        <dbReference type="Pfam" id="PF13529"/>
    </source>
</evidence>
<feature type="region of interest" description="Disordered" evidence="1">
    <location>
        <begin position="182"/>
        <end position="235"/>
    </location>
</feature>
<protein>
    <submittedName>
        <fullName evidence="4">Peptidase C39-like protein</fullName>
    </submittedName>
</protein>
<dbReference type="EMBL" id="SODU01000004">
    <property type="protein sequence ID" value="TDW83994.1"/>
    <property type="molecule type" value="Genomic_DNA"/>
</dbReference>